<evidence type="ECO:0000313" key="3">
    <source>
        <dbReference type="Proteomes" id="UP000030747"/>
    </source>
</evidence>
<keyword evidence="1" id="KW-0472">Membrane</keyword>
<keyword evidence="1" id="KW-0812">Transmembrane</keyword>
<dbReference type="RefSeq" id="XP_013235942.1">
    <property type="nucleotide sequence ID" value="XM_013380488.1"/>
</dbReference>
<proteinExistence type="predicted"/>
<feature type="non-terminal residue" evidence="2">
    <location>
        <position position="332"/>
    </location>
</feature>
<dbReference type="VEuPathDB" id="ToxoDB:ETH_00000620"/>
<evidence type="ECO:0008006" key="4">
    <source>
        <dbReference type="Google" id="ProtNLM"/>
    </source>
</evidence>
<dbReference type="EMBL" id="HG678088">
    <property type="protein sequence ID" value="CDJ45195.1"/>
    <property type="molecule type" value="Genomic_DNA"/>
</dbReference>
<dbReference type="Proteomes" id="UP000030747">
    <property type="component" value="Unassembled WGS sequence"/>
</dbReference>
<feature type="transmembrane region" description="Helical" evidence="1">
    <location>
        <begin position="50"/>
        <end position="73"/>
    </location>
</feature>
<feature type="transmembrane region" description="Helical" evidence="1">
    <location>
        <begin position="239"/>
        <end position="257"/>
    </location>
</feature>
<feature type="transmembrane region" description="Helical" evidence="1">
    <location>
        <begin position="79"/>
        <end position="99"/>
    </location>
</feature>
<name>U6LBQ7_EIMTE</name>
<feature type="transmembrane region" description="Helical" evidence="1">
    <location>
        <begin position="120"/>
        <end position="141"/>
    </location>
</feature>
<reference evidence="2" key="1">
    <citation type="submission" date="2013-10" db="EMBL/GenBank/DDBJ databases">
        <title>Genomic analysis of the causative agents of coccidiosis in chickens.</title>
        <authorList>
            <person name="Reid A.J."/>
            <person name="Blake D."/>
            <person name="Billington K."/>
            <person name="Browne H."/>
            <person name="Dunn M."/>
            <person name="Hung S."/>
            <person name="Kawahara F."/>
            <person name="Miranda-Saavedra D."/>
            <person name="Mourier T."/>
            <person name="Nagra H."/>
            <person name="Otto T.D."/>
            <person name="Rawlings N."/>
            <person name="Sanchez A."/>
            <person name="Sanders M."/>
            <person name="Subramaniam C."/>
            <person name="Tay Y."/>
            <person name="Dear P."/>
            <person name="Doerig C."/>
            <person name="Gruber A."/>
            <person name="Parkinson J."/>
            <person name="Shirley M."/>
            <person name="Wan K.L."/>
            <person name="Berriman M."/>
            <person name="Tomley F."/>
            <person name="Pain A."/>
        </authorList>
    </citation>
    <scope>NUCLEOTIDE SEQUENCE [LARGE SCALE GENOMIC DNA]</scope>
    <source>
        <strain evidence="2">Houghton</strain>
    </source>
</reference>
<keyword evidence="3" id="KW-1185">Reference proteome</keyword>
<reference evidence="2" key="2">
    <citation type="submission" date="2013-10" db="EMBL/GenBank/DDBJ databases">
        <authorList>
            <person name="Aslett M."/>
        </authorList>
    </citation>
    <scope>NUCLEOTIDE SEQUENCE [LARGE SCALE GENOMIC DNA]</scope>
    <source>
        <strain evidence="2">Houghton</strain>
    </source>
</reference>
<dbReference type="AlphaFoldDB" id="U6LBQ7"/>
<feature type="transmembrane region" description="Helical" evidence="1">
    <location>
        <begin position="277"/>
        <end position="303"/>
    </location>
</feature>
<accession>U6LBQ7</accession>
<keyword evidence="1" id="KW-1133">Transmembrane helix</keyword>
<protein>
    <recommendedName>
        <fullName evidence="4">Transmembrane protein</fullName>
    </recommendedName>
</protein>
<sequence>MASWISKVTLTATVFFFYDHYASFEIGQFSLERMRGGGFSWGSMGIETRVALVLVGSNFVVLLLLFACAAPLLDCCFSALFGALRLLSFFLALLSFRDFGVFADLFQLKSSNTLPEIGKYCLFVFALEPLLGILVSLYPFISVLLGRQTVTYVVPPISGDAKSFKTQSGAQGRPEIDFAQIDEVPRGDETETVSTASLMLFTSCRAMVAPLSVHELLIGPNLIKAVRLNDGLLRAHWRSVLVALVVRIWCCCLFFTFPGSVAHPASVGGGMEELRGVPWYGVCSGASLVFLADIILTLVYLAFSQVIRLLALKRMEDKAMFRDLADIAFRLK</sequence>
<gene>
    <name evidence="2" type="ORF">ETH_00000620</name>
</gene>
<dbReference type="VEuPathDB" id="ToxoDB:ETH2_1471800"/>
<dbReference type="OrthoDB" id="391274at2759"/>
<organism evidence="2 3">
    <name type="scientific">Eimeria tenella</name>
    <name type="common">Coccidian parasite</name>
    <dbReference type="NCBI Taxonomy" id="5802"/>
    <lineage>
        <taxon>Eukaryota</taxon>
        <taxon>Sar</taxon>
        <taxon>Alveolata</taxon>
        <taxon>Apicomplexa</taxon>
        <taxon>Conoidasida</taxon>
        <taxon>Coccidia</taxon>
        <taxon>Eucoccidiorida</taxon>
        <taxon>Eimeriorina</taxon>
        <taxon>Eimeriidae</taxon>
        <taxon>Eimeria</taxon>
    </lineage>
</organism>
<evidence type="ECO:0000313" key="2">
    <source>
        <dbReference type="EMBL" id="CDJ45195.1"/>
    </source>
</evidence>
<dbReference type="GeneID" id="25249350"/>
<evidence type="ECO:0000256" key="1">
    <source>
        <dbReference type="SAM" id="Phobius"/>
    </source>
</evidence>